<dbReference type="OrthoDB" id="10645656at2759"/>
<comment type="caution">
    <text evidence="2">The sequence shown here is derived from an EMBL/GenBank/DDBJ whole genome shotgun (WGS) entry which is preliminary data.</text>
</comment>
<proteinExistence type="predicted"/>
<protein>
    <submittedName>
        <fullName evidence="2">Uncharacterized protein</fullName>
    </submittedName>
</protein>
<dbReference type="Proteomes" id="UP000276133">
    <property type="component" value="Unassembled WGS sequence"/>
</dbReference>
<name>A0A3M7P9E9_BRAPC</name>
<organism evidence="2 3">
    <name type="scientific">Brachionus plicatilis</name>
    <name type="common">Marine rotifer</name>
    <name type="synonym">Brachionus muelleri</name>
    <dbReference type="NCBI Taxonomy" id="10195"/>
    <lineage>
        <taxon>Eukaryota</taxon>
        <taxon>Metazoa</taxon>
        <taxon>Spiralia</taxon>
        <taxon>Gnathifera</taxon>
        <taxon>Rotifera</taxon>
        <taxon>Eurotatoria</taxon>
        <taxon>Monogononta</taxon>
        <taxon>Pseudotrocha</taxon>
        <taxon>Ploima</taxon>
        <taxon>Brachionidae</taxon>
        <taxon>Brachionus</taxon>
    </lineage>
</organism>
<gene>
    <name evidence="2" type="ORF">BpHYR1_036701</name>
</gene>
<dbReference type="AlphaFoldDB" id="A0A3M7P9E9"/>
<feature type="compositionally biased region" description="Basic and acidic residues" evidence="1">
    <location>
        <begin position="136"/>
        <end position="147"/>
    </location>
</feature>
<evidence type="ECO:0000313" key="2">
    <source>
        <dbReference type="EMBL" id="RMZ95643.1"/>
    </source>
</evidence>
<reference evidence="2 3" key="1">
    <citation type="journal article" date="2018" name="Sci. Rep.">
        <title>Genomic signatures of local adaptation to the degree of environmental predictability in rotifers.</title>
        <authorList>
            <person name="Franch-Gras L."/>
            <person name="Hahn C."/>
            <person name="Garcia-Roger E.M."/>
            <person name="Carmona M.J."/>
            <person name="Serra M."/>
            <person name="Gomez A."/>
        </authorList>
    </citation>
    <scope>NUCLEOTIDE SEQUENCE [LARGE SCALE GENOMIC DNA]</scope>
    <source>
        <strain evidence="2">HYR1</strain>
    </source>
</reference>
<dbReference type="EMBL" id="REGN01012355">
    <property type="protein sequence ID" value="RMZ95643.1"/>
    <property type="molecule type" value="Genomic_DNA"/>
</dbReference>
<sequence length="177" mass="20602">MKSCIETRKRKVRYLKSPESSDLEDDATYKENNQFIDSIFAEPKKILVQNLVSFNSLGKSSITVSKIVSSDEPIKTTTEREKIQPPLASKTNKCLDKSKLSVYDMIYDDEMSDQDFVELVNKGKKKRVKKNSTKMSRLEREAKKNRQEEEALLQEAVREYQEIKNHKLIVETVQDDY</sequence>
<keyword evidence="3" id="KW-1185">Reference proteome</keyword>
<accession>A0A3M7P9E9</accession>
<evidence type="ECO:0000313" key="3">
    <source>
        <dbReference type="Proteomes" id="UP000276133"/>
    </source>
</evidence>
<evidence type="ECO:0000256" key="1">
    <source>
        <dbReference type="SAM" id="MobiDB-lite"/>
    </source>
</evidence>
<feature type="region of interest" description="Disordered" evidence="1">
    <location>
        <begin position="127"/>
        <end position="147"/>
    </location>
</feature>